<dbReference type="Gene3D" id="3.30.450.20">
    <property type="entry name" value="PAS domain"/>
    <property type="match status" value="2"/>
</dbReference>
<name>A0A7I8WCC7_9ANNE</name>
<dbReference type="SMART" id="SM00353">
    <property type="entry name" value="HLH"/>
    <property type="match status" value="1"/>
</dbReference>
<evidence type="ECO:0000256" key="3">
    <source>
        <dbReference type="ARBA" id="ARBA00023015"/>
    </source>
</evidence>
<keyword evidence="4" id="KW-0238">DNA-binding</keyword>
<feature type="region of interest" description="Disordered" evidence="7">
    <location>
        <begin position="501"/>
        <end position="543"/>
    </location>
</feature>
<dbReference type="Pfam" id="PF00989">
    <property type="entry name" value="PAS"/>
    <property type="match status" value="1"/>
</dbReference>
<dbReference type="GO" id="GO:0005634">
    <property type="term" value="C:nucleus"/>
    <property type="evidence" value="ECO:0007669"/>
    <property type="project" value="UniProtKB-SubCell"/>
</dbReference>
<dbReference type="OrthoDB" id="71302at2759"/>
<protein>
    <submittedName>
        <fullName evidence="10">DgyrCDS14027</fullName>
    </submittedName>
</protein>
<dbReference type="GO" id="GO:0003677">
    <property type="term" value="F:DNA binding"/>
    <property type="evidence" value="ECO:0007669"/>
    <property type="project" value="UniProtKB-KW"/>
</dbReference>
<dbReference type="SUPFAM" id="SSF47459">
    <property type="entry name" value="HLH, helix-loop-helix DNA-binding domain"/>
    <property type="match status" value="1"/>
</dbReference>
<dbReference type="InterPro" id="IPR036638">
    <property type="entry name" value="HLH_DNA-bd_sf"/>
</dbReference>
<dbReference type="InterPro" id="IPR050933">
    <property type="entry name" value="Circadian_TF"/>
</dbReference>
<dbReference type="PROSITE" id="PS50888">
    <property type="entry name" value="BHLH"/>
    <property type="match status" value="1"/>
</dbReference>
<dbReference type="Proteomes" id="UP000549394">
    <property type="component" value="Unassembled WGS sequence"/>
</dbReference>
<dbReference type="PRINTS" id="PR00785">
    <property type="entry name" value="NCTRNSLOCATR"/>
</dbReference>
<dbReference type="InterPro" id="IPR013767">
    <property type="entry name" value="PAS_fold"/>
</dbReference>
<evidence type="ECO:0000256" key="7">
    <source>
        <dbReference type="SAM" id="MobiDB-lite"/>
    </source>
</evidence>
<dbReference type="EMBL" id="CAJFCJ010000029">
    <property type="protein sequence ID" value="CAD5125823.1"/>
    <property type="molecule type" value="Genomic_DNA"/>
</dbReference>
<dbReference type="GO" id="GO:0003700">
    <property type="term" value="F:DNA-binding transcription factor activity"/>
    <property type="evidence" value="ECO:0007669"/>
    <property type="project" value="InterPro"/>
</dbReference>
<keyword evidence="5" id="KW-0804">Transcription</keyword>
<reference evidence="10 11" key="1">
    <citation type="submission" date="2020-08" db="EMBL/GenBank/DDBJ databases">
        <authorList>
            <person name="Hejnol A."/>
        </authorList>
    </citation>
    <scope>NUCLEOTIDE SEQUENCE [LARGE SCALE GENOMIC DNA]</scope>
</reference>
<dbReference type="Gene3D" id="4.10.280.10">
    <property type="entry name" value="Helix-loop-helix DNA-binding domain"/>
    <property type="match status" value="1"/>
</dbReference>
<evidence type="ECO:0000259" key="8">
    <source>
        <dbReference type="PROSITE" id="PS50112"/>
    </source>
</evidence>
<proteinExistence type="predicted"/>
<dbReference type="InterPro" id="IPR011598">
    <property type="entry name" value="bHLH_dom"/>
</dbReference>
<accession>A0A7I8WCC7</accession>
<dbReference type="PROSITE" id="PS50112">
    <property type="entry name" value="PAS"/>
    <property type="match status" value="2"/>
</dbReference>
<evidence type="ECO:0000256" key="2">
    <source>
        <dbReference type="ARBA" id="ARBA00022737"/>
    </source>
</evidence>
<dbReference type="InterPro" id="IPR035965">
    <property type="entry name" value="PAS-like_dom_sf"/>
</dbReference>
<keyword evidence="6" id="KW-0539">Nucleus</keyword>
<keyword evidence="3" id="KW-0805">Transcription regulation</keyword>
<dbReference type="Pfam" id="PF00010">
    <property type="entry name" value="HLH"/>
    <property type="match status" value="1"/>
</dbReference>
<feature type="region of interest" description="Disordered" evidence="7">
    <location>
        <begin position="24"/>
        <end position="59"/>
    </location>
</feature>
<keyword evidence="11" id="KW-1185">Reference proteome</keyword>
<feature type="compositionally biased region" description="Low complexity" evidence="7">
    <location>
        <begin position="517"/>
        <end position="540"/>
    </location>
</feature>
<comment type="subcellular location">
    <subcellularLocation>
        <location evidence="1">Nucleus</location>
    </subcellularLocation>
</comment>
<dbReference type="InterPro" id="IPR001067">
    <property type="entry name" value="Nuc_translocat"/>
</dbReference>
<dbReference type="SMART" id="SM00091">
    <property type="entry name" value="PAS"/>
    <property type="match status" value="2"/>
</dbReference>
<feature type="domain" description="PAS" evidence="8">
    <location>
        <begin position="342"/>
        <end position="393"/>
    </location>
</feature>
<comment type="caution">
    <text evidence="10">The sequence shown here is derived from an EMBL/GenBank/DDBJ whole genome shotgun (WGS) entry which is preliminary data.</text>
</comment>
<gene>
    <name evidence="10" type="ORF">DGYR_LOCUS13141</name>
</gene>
<dbReference type="SUPFAM" id="SSF55785">
    <property type="entry name" value="PYP-like sensor domain (PAS domain)"/>
    <property type="match status" value="2"/>
</dbReference>
<evidence type="ECO:0000256" key="5">
    <source>
        <dbReference type="ARBA" id="ARBA00023163"/>
    </source>
</evidence>
<dbReference type="GO" id="GO:0046983">
    <property type="term" value="F:protein dimerization activity"/>
    <property type="evidence" value="ECO:0007669"/>
    <property type="project" value="InterPro"/>
</dbReference>
<sequence>MEFSHNPQTYYSVIDHHHNLQQHQPAYNAGDRSKKGKRKLSDKESEEDETAFGDNGEITDKERLARESHCEIERRRRSKMATYVNELCDMVPACSTLARKPDKLTILRLAVAHMKTLQGTGNTTNDGSYKPSFLTDQELKHLILEAADGFLFVAQCDTGRVIYVSDSVLPVLNQTQQAWYSASSLYDLVHPDDTAKLREQLSTSESQSNGRILDLKTGTLKKEGHQSSMRLCMSSRRGFICRMKIGNVPVDPMISNHTVRLRQLNTLGQSPDGQQYAIVHVTGYLKNWSLSAMQMDRGANGQDDDLQSSCCLVGIGRLQVTSSPSVSDMNSTGASTYISRHSVDGKFTFVDQRVVSVLGYQPQEFFGKYLHEFCHPEEENQVKESFDHVLKLKGQMMSLAFRMRSKSGEWVWIKSCSFSFQNPYTDQVEYIVSTNTAVRQNSPTNADQSSERLNSTSEVIDAEIYTRAMTQVQGYAPLQQMTPLIKQSAWNSMLTNPSTTSNYDSSWHWATPTPATSSSAAQEQQQSAANQSNNSSGNQQEMSEVMSMLEPAELEYDLSTFTNI</sequence>
<dbReference type="CDD" id="cd00130">
    <property type="entry name" value="PAS"/>
    <property type="match status" value="2"/>
</dbReference>
<keyword evidence="2" id="KW-0677">Repeat</keyword>
<dbReference type="GO" id="GO:0005667">
    <property type="term" value="C:transcription regulator complex"/>
    <property type="evidence" value="ECO:0007669"/>
    <property type="project" value="InterPro"/>
</dbReference>
<evidence type="ECO:0000313" key="11">
    <source>
        <dbReference type="Proteomes" id="UP000549394"/>
    </source>
</evidence>
<dbReference type="GO" id="GO:0005737">
    <property type="term" value="C:cytoplasm"/>
    <property type="evidence" value="ECO:0007669"/>
    <property type="project" value="InterPro"/>
</dbReference>
<evidence type="ECO:0000259" key="9">
    <source>
        <dbReference type="PROSITE" id="PS50888"/>
    </source>
</evidence>
<evidence type="ECO:0000313" key="10">
    <source>
        <dbReference type="EMBL" id="CAD5125823.1"/>
    </source>
</evidence>
<organism evidence="10 11">
    <name type="scientific">Dimorphilus gyrociliatus</name>
    <dbReference type="NCBI Taxonomy" id="2664684"/>
    <lineage>
        <taxon>Eukaryota</taxon>
        <taxon>Metazoa</taxon>
        <taxon>Spiralia</taxon>
        <taxon>Lophotrochozoa</taxon>
        <taxon>Annelida</taxon>
        <taxon>Polychaeta</taxon>
        <taxon>Polychaeta incertae sedis</taxon>
        <taxon>Dinophilidae</taxon>
        <taxon>Dimorphilus</taxon>
    </lineage>
</organism>
<feature type="domain" description="BHLH" evidence="9">
    <location>
        <begin position="64"/>
        <end position="117"/>
    </location>
</feature>
<dbReference type="FunFam" id="4.10.280.10:FF:000011">
    <property type="entry name" value="Aryl hydrocarbon receptor nuclear translocator 2"/>
    <property type="match status" value="1"/>
</dbReference>
<dbReference type="NCBIfam" id="TIGR00229">
    <property type="entry name" value="sensory_box"/>
    <property type="match status" value="1"/>
</dbReference>
<dbReference type="AlphaFoldDB" id="A0A7I8WCC7"/>
<dbReference type="InterPro" id="IPR000014">
    <property type="entry name" value="PAS"/>
</dbReference>
<evidence type="ECO:0000256" key="1">
    <source>
        <dbReference type="ARBA" id="ARBA00004123"/>
    </source>
</evidence>
<dbReference type="PANTHER" id="PTHR23042">
    <property type="entry name" value="CIRCADIAN PROTEIN CLOCK/ARNT/BMAL/PAS"/>
    <property type="match status" value="1"/>
</dbReference>
<feature type="domain" description="PAS" evidence="8">
    <location>
        <begin position="136"/>
        <end position="208"/>
    </location>
</feature>
<evidence type="ECO:0000256" key="4">
    <source>
        <dbReference type="ARBA" id="ARBA00023125"/>
    </source>
</evidence>
<dbReference type="Pfam" id="PF14598">
    <property type="entry name" value="PAS_11"/>
    <property type="match status" value="1"/>
</dbReference>
<evidence type="ECO:0000256" key="6">
    <source>
        <dbReference type="ARBA" id="ARBA00023242"/>
    </source>
</evidence>